<dbReference type="AlphaFoldDB" id="A0AAP0L9P5"/>
<evidence type="ECO:0000256" key="1">
    <source>
        <dbReference type="SAM" id="MobiDB-lite"/>
    </source>
</evidence>
<dbReference type="Proteomes" id="UP001419268">
    <property type="component" value="Unassembled WGS sequence"/>
</dbReference>
<keyword evidence="2" id="KW-0812">Transmembrane</keyword>
<sequence>MKSLRVSSINPSFLSFFSSLIPLFFFSLFSPIPPLPKWYQLVLSLRSTMTEGMVTRAKATDDVISKLQKQADLYASNHELILATLQQHSDAIARNATVCDKIRKLLLETPSRAPAGGKQPSSGQPPLLPTPSYPCPSRASASSSSYQAPIPEAPNLPNSVTPASSYTILPSPYQLRIPKLEIPVFLGRTGCFRSSNFFFTTKPLRNSA</sequence>
<feature type="compositionally biased region" description="Low complexity" evidence="1">
    <location>
        <begin position="135"/>
        <end position="150"/>
    </location>
</feature>
<gene>
    <name evidence="3" type="ORF">Scep_002177</name>
</gene>
<accession>A0AAP0L9P5</accession>
<keyword evidence="2" id="KW-1133">Transmembrane helix</keyword>
<comment type="caution">
    <text evidence="3">The sequence shown here is derived from an EMBL/GenBank/DDBJ whole genome shotgun (WGS) entry which is preliminary data.</text>
</comment>
<reference evidence="3 4" key="1">
    <citation type="submission" date="2024-01" db="EMBL/GenBank/DDBJ databases">
        <title>Genome assemblies of Stephania.</title>
        <authorList>
            <person name="Yang L."/>
        </authorList>
    </citation>
    <scope>NUCLEOTIDE SEQUENCE [LARGE SCALE GENOMIC DNA]</scope>
    <source>
        <strain evidence="3">JXDWG</strain>
        <tissue evidence="3">Leaf</tissue>
    </source>
</reference>
<feature type="region of interest" description="Disordered" evidence="1">
    <location>
        <begin position="110"/>
        <end position="157"/>
    </location>
</feature>
<keyword evidence="4" id="KW-1185">Reference proteome</keyword>
<evidence type="ECO:0000256" key="2">
    <source>
        <dbReference type="SAM" id="Phobius"/>
    </source>
</evidence>
<proteinExistence type="predicted"/>
<dbReference type="EMBL" id="JBBNAG010000001">
    <property type="protein sequence ID" value="KAK9166986.1"/>
    <property type="molecule type" value="Genomic_DNA"/>
</dbReference>
<evidence type="ECO:0000313" key="4">
    <source>
        <dbReference type="Proteomes" id="UP001419268"/>
    </source>
</evidence>
<feature type="transmembrane region" description="Helical" evidence="2">
    <location>
        <begin position="12"/>
        <end position="32"/>
    </location>
</feature>
<protein>
    <submittedName>
        <fullName evidence="3">Uncharacterized protein</fullName>
    </submittedName>
</protein>
<organism evidence="3 4">
    <name type="scientific">Stephania cephalantha</name>
    <dbReference type="NCBI Taxonomy" id="152367"/>
    <lineage>
        <taxon>Eukaryota</taxon>
        <taxon>Viridiplantae</taxon>
        <taxon>Streptophyta</taxon>
        <taxon>Embryophyta</taxon>
        <taxon>Tracheophyta</taxon>
        <taxon>Spermatophyta</taxon>
        <taxon>Magnoliopsida</taxon>
        <taxon>Ranunculales</taxon>
        <taxon>Menispermaceae</taxon>
        <taxon>Menispermoideae</taxon>
        <taxon>Cissampelideae</taxon>
        <taxon>Stephania</taxon>
    </lineage>
</organism>
<name>A0AAP0L9P5_9MAGN</name>
<evidence type="ECO:0000313" key="3">
    <source>
        <dbReference type="EMBL" id="KAK9166986.1"/>
    </source>
</evidence>
<keyword evidence="2" id="KW-0472">Membrane</keyword>